<dbReference type="Proteomes" id="UP001162131">
    <property type="component" value="Unassembled WGS sequence"/>
</dbReference>
<sequence>MNSYYHQFNFSELDNSFRQHTPSMTLDFSSGIRKSPQISTLKLSSRRTRSNSKENQDYSIRPKSVITASSSNCHHLKADSYTSINKSVILKPNYYVGDATSVRKKSPSILKKFIFKKPQVDISKPPKSSHKEKRKIEVAWIHYLPTYDDLNVEWKNYMFRPTTLRNSQKKSEIAKRNINFPDLRPISADFNRESSIIHVKKCKERNVKPASVPRRIVVCSKTSSEVQTEAEDDDSDIIEPYFDLPINERDVAEEESPTRQ</sequence>
<evidence type="ECO:0000313" key="1">
    <source>
        <dbReference type="EMBL" id="CAG9328713.1"/>
    </source>
</evidence>
<reference evidence="1" key="1">
    <citation type="submission" date="2021-09" db="EMBL/GenBank/DDBJ databases">
        <authorList>
            <consortium name="AG Swart"/>
            <person name="Singh M."/>
            <person name="Singh A."/>
            <person name="Seah K."/>
            <person name="Emmerich C."/>
        </authorList>
    </citation>
    <scope>NUCLEOTIDE SEQUENCE</scope>
    <source>
        <strain evidence="1">ATCC30299</strain>
    </source>
</reference>
<evidence type="ECO:0000313" key="2">
    <source>
        <dbReference type="Proteomes" id="UP001162131"/>
    </source>
</evidence>
<dbReference type="EMBL" id="CAJZBQ010000046">
    <property type="protein sequence ID" value="CAG9328713.1"/>
    <property type="molecule type" value="Genomic_DNA"/>
</dbReference>
<organism evidence="1 2">
    <name type="scientific">Blepharisma stoltei</name>
    <dbReference type="NCBI Taxonomy" id="1481888"/>
    <lineage>
        <taxon>Eukaryota</taxon>
        <taxon>Sar</taxon>
        <taxon>Alveolata</taxon>
        <taxon>Ciliophora</taxon>
        <taxon>Postciliodesmatophora</taxon>
        <taxon>Heterotrichea</taxon>
        <taxon>Heterotrichida</taxon>
        <taxon>Blepharismidae</taxon>
        <taxon>Blepharisma</taxon>
    </lineage>
</organism>
<comment type="caution">
    <text evidence="1">The sequence shown here is derived from an EMBL/GenBank/DDBJ whole genome shotgun (WGS) entry which is preliminary data.</text>
</comment>
<name>A0AAU9JRT8_9CILI</name>
<protein>
    <submittedName>
        <fullName evidence="1">Uncharacterized protein</fullName>
    </submittedName>
</protein>
<accession>A0AAU9JRT8</accession>
<gene>
    <name evidence="1" type="ORF">BSTOLATCC_MIC46704</name>
</gene>
<dbReference type="AlphaFoldDB" id="A0AAU9JRT8"/>
<proteinExistence type="predicted"/>
<keyword evidence="2" id="KW-1185">Reference proteome</keyword>